<dbReference type="AlphaFoldDB" id="A0A8H6HS95"/>
<comment type="caution">
    <text evidence="1">The sequence shown here is derived from an EMBL/GenBank/DDBJ whole genome shotgun (WGS) entry which is preliminary data.</text>
</comment>
<evidence type="ECO:0000313" key="1">
    <source>
        <dbReference type="EMBL" id="KAF6752229.1"/>
    </source>
</evidence>
<proteinExistence type="predicted"/>
<accession>A0A8H6HS95</accession>
<sequence>MASTSRRRVPDVYDGAGVYGAVSSRRRRASQDRPIDWKSQSWDVIRWILQRKWVWLQAIEERCRARRPILTSRRRLLDVYDGAGVYGVGTRLYKPWETGASWGVLKRDGREVRHKARPINSLATMASDEDTSPLRRFVMLVVTVLSRGLK</sequence>
<organism evidence="1 2">
    <name type="scientific">Ephemerocybe angulata</name>
    <dbReference type="NCBI Taxonomy" id="980116"/>
    <lineage>
        <taxon>Eukaryota</taxon>
        <taxon>Fungi</taxon>
        <taxon>Dikarya</taxon>
        <taxon>Basidiomycota</taxon>
        <taxon>Agaricomycotina</taxon>
        <taxon>Agaricomycetes</taxon>
        <taxon>Agaricomycetidae</taxon>
        <taxon>Agaricales</taxon>
        <taxon>Agaricineae</taxon>
        <taxon>Psathyrellaceae</taxon>
        <taxon>Ephemerocybe</taxon>
    </lineage>
</organism>
<reference evidence="1 2" key="1">
    <citation type="submission" date="2020-07" db="EMBL/GenBank/DDBJ databases">
        <title>Comparative genomics of pyrophilous fungi reveals a link between fire events and developmental genes.</title>
        <authorList>
            <consortium name="DOE Joint Genome Institute"/>
            <person name="Steindorff A.S."/>
            <person name="Carver A."/>
            <person name="Calhoun S."/>
            <person name="Stillman K."/>
            <person name="Liu H."/>
            <person name="Lipzen A."/>
            <person name="Pangilinan J."/>
            <person name="Labutti K."/>
            <person name="Bruns T.D."/>
            <person name="Grigoriev I.V."/>
        </authorList>
    </citation>
    <scope>NUCLEOTIDE SEQUENCE [LARGE SCALE GENOMIC DNA]</scope>
    <source>
        <strain evidence="1 2">CBS 144469</strain>
    </source>
</reference>
<protein>
    <submittedName>
        <fullName evidence="1">Uncharacterized protein</fullName>
    </submittedName>
</protein>
<evidence type="ECO:0000313" key="2">
    <source>
        <dbReference type="Proteomes" id="UP000521943"/>
    </source>
</evidence>
<keyword evidence="2" id="KW-1185">Reference proteome</keyword>
<name>A0A8H6HS95_9AGAR</name>
<dbReference type="Proteomes" id="UP000521943">
    <property type="component" value="Unassembled WGS sequence"/>
</dbReference>
<gene>
    <name evidence="1" type="ORF">DFP72DRAFT_457896</name>
</gene>
<dbReference type="EMBL" id="JACGCI010000045">
    <property type="protein sequence ID" value="KAF6752229.1"/>
    <property type="molecule type" value="Genomic_DNA"/>
</dbReference>